<feature type="transmembrane region" description="Helical" evidence="1">
    <location>
        <begin position="81"/>
        <end position="100"/>
    </location>
</feature>
<feature type="transmembrane region" description="Helical" evidence="1">
    <location>
        <begin position="55"/>
        <end position="74"/>
    </location>
</feature>
<evidence type="ECO:0000313" key="2">
    <source>
        <dbReference type="EMBL" id="SDZ61730.1"/>
    </source>
</evidence>
<dbReference type="AlphaFoldDB" id="A0A1H3UH27"/>
<evidence type="ECO:0000313" key="3">
    <source>
        <dbReference type="Proteomes" id="UP000199632"/>
    </source>
</evidence>
<feature type="transmembrane region" description="Helical" evidence="1">
    <location>
        <begin position="227"/>
        <end position="250"/>
    </location>
</feature>
<feature type="transmembrane region" description="Helical" evidence="1">
    <location>
        <begin position="202"/>
        <end position="221"/>
    </location>
</feature>
<keyword evidence="1" id="KW-1133">Transmembrane helix</keyword>
<reference evidence="3" key="1">
    <citation type="submission" date="2016-10" db="EMBL/GenBank/DDBJ databases">
        <authorList>
            <person name="Varghese N."/>
            <person name="Submissions S."/>
        </authorList>
    </citation>
    <scope>NUCLEOTIDE SEQUENCE [LARGE SCALE GENOMIC DNA]</scope>
    <source>
        <strain evidence="3">DSM 44718</strain>
    </source>
</reference>
<proteinExistence type="predicted"/>
<accession>A0A1H3UH27</accession>
<evidence type="ECO:0000256" key="1">
    <source>
        <dbReference type="SAM" id="Phobius"/>
    </source>
</evidence>
<keyword evidence="3" id="KW-1185">Reference proteome</keyword>
<gene>
    <name evidence="2" type="ORF">SAMN05421684_7303</name>
</gene>
<feature type="transmembrane region" description="Helical" evidence="1">
    <location>
        <begin position="142"/>
        <end position="160"/>
    </location>
</feature>
<sequence>MVYRFVMRVGWRDVVAVGCAVGAAVFWGIDLAFWQPLTERSGELVLFSYAENNTYWARDLRFCAVVAIVLAVLLAGRGGRLARWAALAVGAAWIGADLLLNRSDVRGDVAAVVLSVAAAAAALAAILVVRRRTRGDEPDHRPLVLGAAVSAALAPLVAGIESPTDTEAALTPAAVTLGALLTVLTLGLALAAAPDLETMHRVTTGVVAVAAAGGLTLARVLEPGSQLGSMMLLGTVQLTGVALLTGAVPRGALAWLKQLPKLLVPLVLYPALVLFIVLITAYLVPVPSWFTALGGNVPVNAADSDTLYALTGVVTGLLIGWLFLIMERALVVRQAVDAPRTVAAVAHS</sequence>
<dbReference type="Proteomes" id="UP000199632">
    <property type="component" value="Unassembled WGS sequence"/>
</dbReference>
<name>A0A1H3UH27_9ACTN</name>
<dbReference type="EMBL" id="FNQB01000004">
    <property type="protein sequence ID" value="SDZ61730.1"/>
    <property type="molecule type" value="Genomic_DNA"/>
</dbReference>
<organism evidence="2 3">
    <name type="scientific">Asanoa ishikariensis</name>
    <dbReference type="NCBI Taxonomy" id="137265"/>
    <lineage>
        <taxon>Bacteria</taxon>
        <taxon>Bacillati</taxon>
        <taxon>Actinomycetota</taxon>
        <taxon>Actinomycetes</taxon>
        <taxon>Micromonosporales</taxon>
        <taxon>Micromonosporaceae</taxon>
        <taxon>Asanoa</taxon>
    </lineage>
</organism>
<feature type="transmembrane region" description="Helical" evidence="1">
    <location>
        <begin position="306"/>
        <end position="325"/>
    </location>
</feature>
<feature type="transmembrane region" description="Helical" evidence="1">
    <location>
        <begin position="262"/>
        <end position="286"/>
    </location>
</feature>
<keyword evidence="1" id="KW-0812">Transmembrane</keyword>
<feature type="transmembrane region" description="Helical" evidence="1">
    <location>
        <begin position="112"/>
        <end position="130"/>
    </location>
</feature>
<dbReference type="STRING" id="137265.SAMN05421684_7303"/>
<keyword evidence="1" id="KW-0472">Membrane</keyword>
<feature type="transmembrane region" description="Helical" evidence="1">
    <location>
        <begin position="14"/>
        <end position="35"/>
    </location>
</feature>
<protein>
    <submittedName>
        <fullName evidence="2">Uncharacterized protein</fullName>
    </submittedName>
</protein>
<feature type="transmembrane region" description="Helical" evidence="1">
    <location>
        <begin position="172"/>
        <end position="190"/>
    </location>
</feature>